<dbReference type="PANTHER" id="PTHR11199:SF0">
    <property type="entry name" value="LD34181P-RELATED"/>
    <property type="match status" value="1"/>
</dbReference>
<sequence>MEYDFESDLSSHLDGSLPDLEEDIELNHAAESVSSNHDDGSHISTPALKRKLEIEPIASNETTQGSTITSNNTQNTTKDPSYSLLNDLMDESISTDLLSTKWRSYSETDSFESTRGFLNLILLSCNCQPFLNHFDMEDMESIPETLAQIQSSTFNFNDTFAEPYLYACSTVIGKSFRTKLRFLVDELIAMSIEKDKISTASYMETIKSWIICMTTSPWLSIRHTSSAVSCMFYVSLANALSNIQGGNNSNEGDADQVLLENLNYLFDDIYKSAILIRIRDTRSIIRLECFMAIHECCLLLPSHLQDRSTLLYLGWGLSDTDAKIRKSALKIIQQLFINERKQGLSLSSLNFLERFSSKIAEICRYDIESVRAVALQLCFQLIDHQLLNREDIEMLCYSIFNKKAQIRLPVMKLLTKYCDQTMEGFLQESTKEISLKKILTQENYKISNSAFKNLYKKNLIFSIIAHALEVWTIENNQKESSQADEVNNEKSVWPFGFNLEANRLKNSEEWKVYECSMLSVHNELGSLGSWEEVFDYLLFDHVNHLDANSILKHCAPNEKIVDLLSSYVYFCLNLIEKPALLKKKSSDSNYISKQLHLLHELPLLMKKYRERNVASYYFIKSLDYIQEQTLALPESRKDMLALLTEVEYAAKASSTFQINLICGEFFHRIINLNLIASEIQLNVKLYIASVTDNLMEELQEFLKYIQSARKTSNHDQKVERLVTQLKFYCGFIRNIGTSSEKSATTLRLVSDLLEICKQEEDELLLYSCLRTIFLCILPELNRQCSNEIMETYFSVVLEASSLLSDRTKELFTGKLFSTIVILSVYFGKSVLAGTSRLNGNELNDIKTLNIEEQLATLKSLSKQLKNSESNRSVQPSILEDEKEQGLWNNLFEDWYPNHCKDPLLLVDLMQGLKKLVL</sequence>
<evidence type="ECO:0000259" key="2">
    <source>
        <dbReference type="PROSITE" id="PS51425"/>
    </source>
</evidence>
<proteinExistence type="predicted"/>
<evidence type="ECO:0000313" key="3">
    <source>
        <dbReference type="EMBL" id="WBW75027.1"/>
    </source>
</evidence>
<dbReference type="AlphaFoldDB" id="A0AAE9WHD8"/>
<organism evidence="3 4">
    <name type="scientific">Schizosaccharomyces osmophilus</name>
    <dbReference type="NCBI Taxonomy" id="2545709"/>
    <lineage>
        <taxon>Eukaryota</taxon>
        <taxon>Fungi</taxon>
        <taxon>Dikarya</taxon>
        <taxon>Ascomycota</taxon>
        <taxon>Taphrinomycotina</taxon>
        <taxon>Schizosaccharomycetes</taxon>
        <taxon>Schizosaccharomycetales</taxon>
        <taxon>Schizosaccharomycetaceae</taxon>
        <taxon>Schizosaccharomyces</taxon>
    </lineage>
</organism>
<feature type="compositionally biased region" description="Low complexity" evidence="1">
    <location>
        <begin position="62"/>
        <end position="77"/>
    </location>
</feature>
<dbReference type="GO" id="GO:0007062">
    <property type="term" value="P:sister chromatid cohesion"/>
    <property type="evidence" value="ECO:0007669"/>
    <property type="project" value="UniProtKB-ARBA"/>
</dbReference>
<dbReference type="GO" id="GO:0000785">
    <property type="term" value="C:chromatin"/>
    <property type="evidence" value="ECO:0007669"/>
    <property type="project" value="TreeGrafter"/>
</dbReference>
<dbReference type="PANTHER" id="PTHR11199">
    <property type="entry name" value="STROMAL ANTIGEN"/>
    <property type="match status" value="1"/>
</dbReference>
<dbReference type="GeneID" id="80877997"/>
<gene>
    <name evidence="3" type="primary">rec11</name>
    <name evidence="3" type="ORF">SOMG_04524</name>
</gene>
<dbReference type="GO" id="GO:0005634">
    <property type="term" value="C:nucleus"/>
    <property type="evidence" value="ECO:0007669"/>
    <property type="project" value="TreeGrafter"/>
</dbReference>
<dbReference type="GO" id="GO:0008278">
    <property type="term" value="C:cohesin complex"/>
    <property type="evidence" value="ECO:0007669"/>
    <property type="project" value="TreeGrafter"/>
</dbReference>
<dbReference type="InterPro" id="IPR016024">
    <property type="entry name" value="ARM-type_fold"/>
</dbReference>
<feature type="region of interest" description="Disordered" evidence="1">
    <location>
        <begin position="56"/>
        <end position="80"/>
    </location>
</feature>
<name>A0AAE9WHD8_9SCHI</name>
<dbReference type="Pfam" id="PF08514">
    <property type="entry name" value="STAG"/>
    <property type="match status" value="1"/>
</dbReference>
<protein>
    <submittedName>
        <fullName evidence="3">Meiotic cohesin complex STAG protein Rec11</fullName>
    </submittedName>
</protein>
<dbReference type="InterPro" id="IPR013721">
    <property type="entry name" value="STAG"/>
</dbReference>
<dbReference type="KEGG" id="som:SOMG_04524"/>
<accession>A0AAE9WHD8</accession>
<dbReference type="Pfam" id="PF21581">
    <property type="entry name" value="SCD"/>
    <property type="match status" value="1"/>
</dbReference>
<dbReference type="PROSITE" id="PS51425">
    <property type="entry name" value="SCD"/>
    <property type="match status" value="1"/>
</dbReference>
<dbReference type="SUPFAM" id="SSF48371">
    <property type="entry name" value="ARM repeat"/>
    <property type="match status" value="1"/>
</dbReference>
<dbReference type="GO" id="GO:0003682">
    <property type="term" value="F:chromatin binding"/>
    <property type="evidence" value="ECO:0007669"/>
    <property type="project" value="TreeGrafter"/>
</dbReference>
<evidence type="ECO:0000313" key="4">
    <source>
        <dbReference type="Proteomes" id="UP001212411"/>
    </source>
</evidence>
<reference evidence="3 4" key="1">
    <citation type="journal article" date="2023" name="G3 (Bethesda)">
        <title>A high-quality reference genome for the fission yeast Schizosaccharomyces osmophilus.</title>
        <authorList>
            <person name="Jia G.S."/>
            <person name="Zhang W.C."/>
            <person name="Liang Y."/>
            <person name="Liu X.H."/>
            <person name="Rhind N."/>
            <person name="Pidoux A."/>
            <person name="Brysch-Herzberg M."/>
            <person name="Du L.L."/>
        </authorList>
    </citation>
    <scope>NUCLEOTIDE SEQUENCE [LARGE SCALE GENOMIC DNA]</scope>
    <source>
        <strain evidence="3 4">CBS 15793</strain>
    </source>
</reference>
<evidence type="ECO:0000256" key="1">
    <source>
        <dbReference type="SAM" id="MobiDB-lite"/>
    </source>
</evidence>
<dbReference type="InterPro" id="IPR020839">
    <property type="entry name" value="SCD"/>
</dbReference>
<feature type="domain" description="SCD" evidence="2">
    <location>
        <begin position="274"/>
        <end position="362"/>
    </location>
</feature>
<dbReference type="RefSeq" id="XP_056039270.1">
    <property type="nucleotide sequence ID" value="XM_056183308.1"/>
</dbReference>
<keyword evidence="4" id="KW-1185">Reference proteome</keyword>
<dbReference type="Proteomes" id="UP001212411">
    <property type="component" value="Chromosome 3"/>
</dbReference>
<dbReference type="EMBL" id="CP115613">
    <property type="protein sequence ID" value="WBW75027.1"/>
    <property type="molecule type" value="Genomic_DNA"/>
</dbReference>
<dbReference type="InterPro" id="IPR039662">
    <property type="entry name" value="Cohesin_Scc3/SA"/>
</dbReference>